<sequence length="590" mass="61880">MRASTTISFCVILTLASFYDGVNGHFGGGGRHGGGHRGGGRHGGGHHGGGHHHGGFGGHGHHGGGGHHHGGHGHHGGGGHGDGGQSKNFFSAFIGFLSKFPMFANINTQSRSEAINLIISIFKQQPSIMKDIFVYLQGTDVSTRDNILAIFKDLLRGSGLDISVLVNGGSAPSNKVQFDLASLFPGNPKTQAQIQIYLDGLSQDEQKKISVSLANLKPDAQIEYLLQLSGANSGQGGQVVINGGGGNQGSTNIINIQKLFPTEPQLQSEIQVFLNGLDQQTRSLILSNLGQLDINTQIQVFRQLIELSQTPGAITITINGVPITINNKPQISVVGGGGRPGTPSIPSGPNGGKKPEISIIGGGGNNGGGYIPFGPNGGQKPEISIIGGGGNNGGGYVPSGPNGGQKPEISIIGGGGNHGTTNIINLQKLFPTEPQMQSEIQVFLNGLDQQTQNLIFSNLGQLDMNTQIQIFRQLIELSHTPGIITITINGVPIKIDNSGHISMNGGGGGHVTANIINLHKLFPADPEMQSQIQVFLNGLDQETQNLIYSNIGQLDINSQIQIFRQLIELSHTPGIITITINGVPIKITNM</sequence>
<feature type="region of interest" description="Disordered" evidence="1">
    <location>
        <begin position="30"/>
        <end position="82"/>
    </location>
</feature>
<evidence type="ECO:0000256" key="2">
    <source>
        <dbReference type="SAM" id="SignalP"/>
    </source>
</evidence>
<protein>
    <submittedName>
        <fullName evidence="3">Uncharacterized protein</fullName>
    </submittedName>
</protein>
<evidence type="ECO:0000256" key="1">
    <source>
        <dbReference type="SAM" id="MobiDB-lite"/>
    </source>
</evidence>
<evidence type="ECO:0000313" key="3">
    <source>
        <dbReference type="EMBL" id="KAB0796067.1"/>
    </source>
</evidence>
<gene>
    <name evidence="3" type="ORF">PPYR_10128</name>
</gene>
<feature type="compositionally biased region" description="Basic residues" evidence="1">
    <location>
        <begin position="33"/>
        <end position="77"/>
    </location>
</feature>
<feature type="chain" id="PRO_5024291749" evidence="2">
    <location>
        <begin position="25"/>
        <end position="590"/>
    </location>
</feature>
<dbReference type="EMBL" id="VVIM01000007">
    <property type="protein sequence ID" value="KAB0796067.1"/>
    <property type="molecule type" value="Genomic_DNA"/>
</dbReference>
<feature type="signal peptide" evidence="2">
    <location>
        <begin position="1"/>
        <end position="24"/>
    </location>
</feature>
<organism evidence="3 4">
    <name type="scientific">Photinus pyralis</name>
    <name type="common">Common eastern firefly</name>
    <name type="synonym">Lampyris pyralis</name>
    <dbReference type="NCBI Taxonomy" id="7054"/>
    <lineage>
        <taxon>Eukaryota</taxon>
        <taxon>Metazoa</taxon>
        <taxon>Ecdysozoa</taxon>
        <taxon>Arthropoda</taxon>
        <taxon>Hexapoda</taxon>
        <taxon>Insecta</taxon>
        <taxon>Pterygota</taxon>
        <taxon>Neoptera</taxon>
        <taxon>Endopterygota</taxon>
        <taxon>Coleoptera</taxon>
        <taxon>Polyphaga</taxon>
        <taxon>Elateriformia</taxon>
        <taxon>Elateroidea</taxon>
        <taxon>Lampyridae</taxon>
        <taxon>Lampyrinae</taxon>
        <taxon>Photinus</taxon>
    </lineage>
</organism>
<reference evidence="3 4" key="1">
    <citation type="journal article" date="2018" name="Elife">
        <title>Firefly genomes illuminate parallel origins of bioluminescence in beetles.</title>
        <authorList>
            <person name="Fallon T.R."/>
            <person name="Lower S.E."/>
            <person name="Chang C.H."/>
            <person name="Bessho-Uehara M."/>
            <person name="Martin G.J."/>
            <person name="Bewick A.J."/>
            <person name="Behringer M."/>
            <person name="Debat H.J."/>
            <person name="Wong I."/>
            <person name="Day J.C."/>
            <person name="Suvorov A."/>
            <person name="Silva C.J."/>
            <person name="Stanger-Hall K.F."/>
            <person name="Hall D.W."/>
            <person name="Schmitz R.J."/>
            <person name="Nelson D.R."/>
            <person name="Lewis S.M."/>
            <person name="Shigenobu S."/>
            <person name="Bybee S.M."/>
            <person name="Larracuente A.M."/>
            <person name="Oba Y."/>
            <person name="Weng J.K."/>
        </authorList>
    </citation>
    <scope>NUCLEOTIDE SEQUENCE [LARGE SCALE GENOMIC DNA]</scope>
    <source>
        <strain evidence="3">1611_PpyrPB1</strain>
        <tissue evidence="3">Whole body</tissue>
    </source>
</reference>
<keyword evidence="2" id="KW-0732">Signal</keyword>
<proteinExistence type="predicted"/>
<evidence type="ECO:0000313" key="4">
    <source>
        <dbReference type="Proteomes" id="UP000327044"/>
    </source>
</evidence>
<accession>A0A5N4AFG9</accession>
<keyword evidence="4" id="KW-1185">Reference proteome</keyword>
<dbReference type="InParanoid" id="A0A5N4AFG9"/>
<comment type="caution">
    <text evidence="3">The sequence shown here is derived from an EMBL/GenBank/DDBJ whole genome shotgun (WGS) entry which is preliminary data.</text>
</comment>
<dbReference type="AlphaFoldDB" id="A0A5N4AFG9"/>
<name>A0A5N4AFG9_PHOPY</name>
<dbReference type="Proteomes" id="UP000327044">
    <property type="component" value="Unassembled WGS sequence"/>
</dbReference>